<dbReference type="PANTHER" id="PTHR30093">
    <property type="entry name" value="GENERAL SECRETION PATHWAY PROTEIN G"/>
    <property type="match status" value="1"/>
</dbReference>
<dbReference type="Pfam" id="PF07596">
    <property type="entry name" value="SBP_bac_10"/>
    <property type="match status" value="1"/>
</dbReference>
<dbReference type="NCBIfam" id="TIGR02532">
    <property type="entry name" value="IV_pilin_GFxxxE"/>
    <property type="match status" value="1"/>
</dbReference>
<dbReference type="SUPFAM" id="SSF54523">
    <property type="entry name" value="Pili subunits"/>
    <property type="match status" value="1"/>
</dbReference>
<dbReference type="AlphaFoldDB" id="A3ZQS1"/>
<feature type="domain" description="DUF1559" evidence="2">
    <location>
        <begin position="42"/>
        <end position="308"/>
    </location>
</feature>
<name>A3ZQS1_9BACT</name>
<sequence>MEKNLKATMPRERQTSGFTLVELLVVIAIIGVLIALLLPAVQQAREAARRMQCTNNLKQWTLATHMFADTYRDWFPLGGMNGTDNPTKVQNGRSYHRVTWAVQLWPYIEQTALYDQYDFNEHFHNGPNPATLRVAVDGYYCPSDKVGAIQDQGDANWRVLGNYTANMGNAHLHHTGADAAAYLGSPFRIRHVSRLSEVTDGTSNTACFSELIIASPDATDDSRGDFLNNEGSPGFMSLLTPNASSPDQCIQCKDSAEDANNVDFRRIPCSSVGQPHEMQMAARSQHPGGVMVSMCDGSVRFVSETISQGNWEATLSTYGGEVISE</sequence>
<comment type="caution">
    <text evidence="3">The sequence shown here is derived from an EMBL/GenBank/DDBJ whole genome shotgun (WGS) entry which is preliminary data.</text>
</comment>
<evidence type="ECO:0000256" key="1">
    <source>
        <dbReference type="SAM" id="Phobius"/>
    </source>
</evidence>
<dbReference type="PROSITE" id="PS00409">
    <property type="entry name" value="PROKAR_NTER_METHYL"/>
    <property type="match status" value="1"/>
</dbReference>
<keyword evidence="1" id="KW-1133">Transmembrane helix</keyword>
<keyword evidence="1" id="KW-0472">Membrane</keyword>
<dbReference type="Pfam" id="PF07963">
    <property type="entry name" value="N_methyl"/>
    <property type="match status" value="1"/>
</dbReference>
<evidence type="ECO:0000259" key="2">
    <source>
        <dbReference type="Pfam" id="PF07596"/>
    </source>
</evidence>
<organism evidence="3 4">
    <name type="scientific">Blastopirellula marina DSM 3645</name>
    <dbReference type="NCBI Taxonomy" id="314230"/>
    <lineage>
        <taxon>Bacteria</taxon>
        <taxon>Pseudomonadati</taxon>
        <taxon>Planctomycetota</taxon>
        <taxon>Planctomycetia</taxon>
        <taxon>Pirellulales</taxon>
        <taxon>Pirellulaceae</taxon>
        <taxon>Blastopirellula</taxon>
    </lineage>
</organism>
<accession>A3ZQS1</accession>
<evidence type="ECO:0000313" key="4">
    <source>
        <dbReference type="Proteomes" id="UP000004358"/>
    </source>
</evidence>
<dbReference type="NCBIfam" id="TIGR04294">
    <property type="entry name" value="pre_pil_HX9DG"/>
    <property type="match status" value="1"/>
</dbReference>
<dbReference type="InterPro" id="IPR012902">
    <property type="entry name" value="N_methyl_site"/>
</dbReference>
<evidence type="ECO:0000313" key="3">
    <source>
        <dbReference type="EMBL" id="EAQ81011.1"/>
    </source>
</evidence>
<dbReference type="eggNOG" id="COG2165">
    <property type="taxonomic scope" value="Bacteria"/>
</dbReference>
<protein>
    <recommendedName>
        <fullName evidence="2">DUF1559 domain-containing protein</fullName>
    </recommendedName>
</protein>
<dbReference type="PANTHER" id="PTHR30093:SF2">
    <property type="entry name" value="TYPE II SECRETION SYSTEM PROTEIN H"/>
    <property type="match status" value="1"/>
</dbReference>
<dbReference type="InterPro" id="IPR027558">
    <property type="entry name" value="Pre_pil_HX9DG_C"/>
</dbReference>
<dbReference type="InterPro" id="IPR045584">
    <property type="entry name" value="Pilin-like"/>
</dbReference>
<dbReference type="EMBL" id="AANZ01000006">
    <property type="protein sequence ID" value="EAQ81011.1"/>
    <property type="molecule type" value="Genomic_DNA"/>
</dbReference>
<dbReference type="Gene3D" id="3.30.700.10">
    <property type="entry name" value="Glycoprotein, Type 4 Pilin"/>
    <property type="match status" value="1"/>
</dbReference>
<dbReference type="STRING" id="314230.DSM3645_20607"/>
<dbReference type="InterPro" id="IPR011453">
    <property type="entry name" value="DUF1559"/>
</dbReference>
<keyword evidence="1" id="KW-0812">Transmembrane</keyword>
<dbReference type="Proteomes" id="UP000004358">
    <property type="component" value="Unassembled WGS sequence"/>
</dbReference>
<dbReference type="HOGENOM" id="CLU_041661_0_0_0"/>
<reference evidence="3 4" key="1">
    <citation type="submission" date="2006-02" db="EMBL/GenBank/DDBJ databases">
        <authorList>
            <person name="Amann R."/>
            <person name="Ferriera S."/>
            <person name="Johnson J."/>
            <person name="Kravitz S."/>
            <person name="Halpern A."/>
            <person name="Remington K."/>
            <person name="Beeson K."/>
            <person name="Tran B."/>
            <person name="Rogers Y.-H."/>
            <person name="Friedman R."/>
            <person name="Venter J.C."/>
        </authorList>
    </citation>
    <scope>NUCLEOTIDE SEQUENCE [LARGE SCALE GENOMIC DNA]</scope>
    <source>
        <strain evidence="3 4">DSM 3645</strain>
    </source>
</reference>
<gene>
    <name evidence="3" type="ORF">DSM3645_20607</name>
</gene>
<feature type="transmembrane region" description="Helical" evidence="1">
    <location>
        <begin position="20"/>
        <end position="41"/>
    </location>
</feature>
<proteinExistence type="predicted"/>